<evidence type="ECO:0000256" key="1">
    <source>
        <dbReference type="SAM" id="MobiDB-lite"/>
    </source>
</evidence>
<feature type="region of interest" description="Disordered" evidence="1">
    <location>
        <begin position="1"/>
        <end position="26"/>
    </location>
</feature>
<accession>A0A0V0SIS0</accession>
<gene>
    <name evidence="2" type="ORF">T07_3724</name>
</gene>
<name>A0A0V0SIS0_9BILA</name>
<reference evidence="2 3" key="1">
    <citation type="submission" date="2015-01" db="EMBL/GenBank/DDBJ databases">
        <title>Evolution of Trichinella species and genotypes.</title>
        <authorList>
            <person name="Korhonen P.K."/>
            <person name="Edoardo P."/>
            <person name="Giuseppe L.R."/>
            <person name="Gasser R.B."/>
        </authorList>
    </citation>
    <scope>NUCLEOTIDE SEQUENCE [LARGE SCALE GENOMIC DNA]</scope>
    <source>
        <strain evidence="2">ISS37</strain>
    </source>
</reference>
<proteinExistence type="predicted"/>
<dbReference type="AlphaFoldDB" id="A0A0V0SIS0"/>
<comment type="caution">
    <text evidence="2">The sequence shown here is derived from an EMBL/GenBank/DDBJ whole genome shotgun (WGS) entry which is preliminary data.</text>
</comment>
<organism evidence="2 3">
    <name type="scientific">Trichinella nelsoni</name>
    <dbReference type="NCBI Taxonomy" id="6336"/>
    <lineage>
        <taxon>Eukaryota</taxon>
        <taxon>Metazoa</taxon>
        <taxon>Ecdysozoa</taxon>
        <taxon>Nematoda</taxon>
        <taxon>Enoplea</taxon>
        <taxon>Dorylaimia</taxon>
        <taxon>Trichinellida</taxon>
        <taxon>Trichinellidae</taxon>
        <taxon>Trichinella</taxon>
    </lineage>
</organism>
<protein>
    <submittedName>
        <fullName evidence="2">Uncharacterized protein</fullName>
    </submittedName>
</protein>
<sequence>MITNVSDDDTTSNNSIKDSNLIQKGTDNDKRANYVHDEVEQLCLLCKLFDMLAKEHSLICGAFSASMRHLPQLHDGIIHLFHKIVQASVKIYKQKHIFGSFY</sequence>
<dbReference type="Proteomes" id="UP000054630">
    <property type="component" value="Unassembled WGS sequence"/>
</dbReference>
<evidence type="ECO:0000313" key="3">
    <source>
        <dbReference type="Proteomes" id="UP000054630"/>
    </source>
</evidence>
<keyword evidence="3" id="KW-1185">Reference proteome</keyword>
<evidence type="ECO:0000313" key="2">
    <source>
        <dbReference type="EMBL" id="KRX26729.1"/>
    </source>
</evidence>
<feature type="compositionally biased region" description="Acidic residues" evidence="1">
    <location>
        <begin position="1"/>
        <end position="10"/>
    </location>
</feature>
<dbReference type="EMBL" id="JYDL01000006">
    <property type="protein sequence ID" value="KRX26729.1"/>
    <property type="molecule type" value="Genomic_DNA"/>
</dbReference>
<feature type="compositionally biased region" description="Polar residues" evidence="1">
    <location>
        <begin position="11"/>
        <end position="25"/>
    </location>
</feature>
<dbReference type="OrthoDB" id="10364970at2759"/>